<evidence type="ECO:0000313" key="1">
    <source>
        <dbReference type="EMBL" id="WTQ81433.1"/>
    </source>
</evidence>
<dbReference type="EMBL" id="CP108164">
    <property type="protein sequence ID" value="WTQ81433.1"/>
    <property type="molecule type" value="Genomic_DNA"/>
</dbReference>
<organism evidence="1 2">
    <name type="scientific">Streptomyces achromogenes</name>
    <dbReference type="NCBI Taxonomy" id="67255"/>
    <lineage>
        <taxon>Bacteria</taxon>
        <taxon>Bacillati</taxon>
        <taxon>Actinomycetota</taxon>
        <taxon>Actinomycetes</taxon>
        <taxon>Kitasatosporales</taxon>
        <taxon>Streptomycetaceae</taxon>
        <taxon>Streptomyces</taxon>
    </lineage>
</organism>
<reference evidence="1 2" key="1">
    <citation type="submission" date="2022-10" db="EMBL/GenBank/DDBJ databases">
        <title>The complete genomes of actinobacterial strains from the NBC collection.</title>
        <authorList>
            <person name="Joergensen T.S."/>
            <person name="Alvarez Arevalo M."/>
            <person name="Sterndorff E.B."/>
            <person name="Faurdal D."/>
            <person name="Vuksanovic O."/>
            <person name="Mourched A.-S."/>
            <person name="Charusanti P."/>
            <person name="Shaw S."/>
            <person name="Blin K."/>
            <person name="Weber T."/>
        </authorList>
    </citation>
    <scope>NUCLEOTIDE SEQUENCE [LARGE SCALE GENOMIC DNA]</scope>
    <source>
        <strain evidence="1 2">NBC_00156</strain>
    </source>
</reference>
<protein>
    <submittedName>
        <fullName evidence="1">Uncharacterized protein</fullName>
    </submittedName>
</protein>
<proteinExistence type="predicted"/>
<name>A0ABZ1KRK1_STRAH</name>
<keyword evidence="2" id="KW-1185">Reference proteome</keyword>
<evidence type="ECO:0000313" key="2">
    <source>
        <dbReference type="Proteomes" id="UP001622557"/>
    </source>
</evidence>
<dbReference type="Proteomes" id="UP001622557">
    <property type="component" value="Chromosome"/>
</dbReference>
<accession>A0ABZ1KRK1</accession>
<gene>
    <name evidence="1" type="ORF">OG350_14345</name>
</gene>
<dbReference type="RefSeq" id="WP_405447465.1">
    <property type="nucleotide sequence ID" value="NZ_CP108164.1"/>
</dbReference>
<sequence>MRKQVGMLPLLARLVRPLLRRRRPVTPPPYTDVSPYSCPYVGAPTTYRRGEAPLRGEDSPLVRPYLELVETYA</sequence>
<dbReference type="GeneID" id="97281625"/>